<keyword evidence="4" id="KW-0811">Translocation</keyword>
<evidence type="ECO:0000256" key="4">
    <source>
        <dbReference type="RuleBase" id="RU364035"/>
    </source>
</evidence>
<keyword evidence="4" id="KW-0472">Membrane</keyword>
<dbReference type="Proteomes" id="UP000192758">
    <property type="component" value="Unassembled WGS sequence"/>
</dbReference>
<organism evidence="5 6">
    <name type="scientific">Ecytonucleospora hepatopenaei</name>
    <dbReference type="NCBI Taxonomy" id="646526"/>
    <lineage>
        <taxon>Eukaryota</taxon>
        <taxon>Fungi</taxon>
        <taxon>Fungi incertae sedis</taxon>
        <taxon>Microsporidia</taxon>
        <taxon>Enterocytozoonidae</taxon>
        <taxon>Ecytonucleospora</taxon>
    </lineage>
</organism>
<dbReference type="STRING" id="646526.A0A1W0E6R2"/>
<dbReference type="GO" id="GO:0005643">
    <property type="term" value="C:nuclear pore"/>
    <property type="evidence" value="ECO:0007669"/>
    <property type="project" value="UniProtKB-SubCell"/>
</dbReference>
<dbReference type="Pfam" id="PF04097">
    <property type="entry name" value="Nic96"/>
    <property type="match status" value="1"/>
</dbReference>
<comment type="subcellular location">
    <subcellularLocation>
        <location evidence="1">Nucleus envelope</location>
    </subcellularLocation>
    <subcellularLocation>
        <location evidence="4">Nucleus</location>
        <location evidence="4">Nuclear pore complex</location>
    </subcellularLocation>
</comment>
<dbReference type="GO" id="GO:0051028">
    <property type="term" value="P:mRNA transport"/>
    <property type="evidence" value="ECO:0007669"/>
    <property type="project" value="UniProtKB-KW"/>
</dbReference>
<name>A0A1W0E6R2_9MICR</name>
<evidence type="ECO:0000256" key="1">
    <source>
        <dbReference type="ARBA" id="ARBA00004259"/>
    </source>
</evidence>
<protein>
    <recommendedName>
        <fullName evidence="4">Nuclear pore protein</fullName>
    </recommendedName>
</protein>
<dbReference type="VEuPathDB" id="MicrosporidiaDB:EHP00_250"/>
<dbReference type="GO" id="GO:0015031">
    <property type="term" value="P:protein transport"/>
    <property type="evidence" value="ECO:0007669"/>
    <property type="project" value="UniProtKB-KW"/>
</dbReference>
<proteinExistence type="inferred from homology"/>
<accession>A0A1W0E6R2</accession>
<dbReference type="AlphaFoldDB" id="A0A1W0E6R2"/>
<dbReference type="EMBL" id="MNPJ01000016">
    <property type="protein sequence ID" value="OQS54896.1"/>
    <property type="molecule type" value="Genomic_DNA"/>
</dbReference>
<keyword evidence="4" id="KW-0906">Nuclear pore complex</keyword>
<comment type="similarity">
    <text evidence="2 4">Belongs to the nucleoporin interacting component (NIC) family.</text>
</comment>
<sequence length="582" mass="68087">MSTKLTPLVHKPAKINNITHCITLLKLKQEKYKNYTCDTIQSKNLLYTFKGSGFNYDEIIQGFLEQKLVEKFNIFKKEILKNCDKEISSNLSRKLDEIETSSFDISINKNTEKQLFESPSLDTFENEFLYDIYNYLDKQMSPFEFLYRAFEKHIEKFVEFNASEENKPKNMLEKIRFFVKLKYSKTEYNVNVYEDKFLWAEAYILLRLGMREELKGLVADNKMFFDDLNDQFGSNLVKYIDKQPFDMGFSCGLHEDKFKLFLYNIMHKKVVLDGGIISTVEDYLFTLLICNKKLDSDCFKNVHVRILVNLFNKKYKKAARLLAASTIAVVPKFFILLKICLNTKESTMCFDDSTTCSLKSQPSEKFQEDPSTLTALFLNFLFSIMHKLDALNLKIRMLDFVKTNKQFLNHIPSLLVKYELYDVISSPSLDRDIFNKTVNVLKETNNTKLLEIIDLLDLNMYLDVIEDVLVQAILSDEKVNLKTNVINDIKLEVNSNLNDLVGFYLFNTDPSIDNLSNLCIFDNLLDIKKYKLIIEHIFYKAVNTIRFYEDVTKAKILFKICGQLELSDEYSEYITTELVDLI</sequence>
<dbReference type="GO" id="GO:0017056">
    <property type="term" value="F:structural constituent of nuclear pore"/>
    <property type="evidence" value="ECO:0007669"/>
    <property type="project" value="InterPro"/>
</dbReference>
<keyword evidence="4" id="KW-0813">Transport</keyword>
<dbReference type="InterPro" id="IPR007231">
    <property type="entry name" value="Nucleoporin_int_Nup93/Nic96"/>
</dbReference>
<evidence type="ECO:0000256" key="2">
    <source>
        <dbReference type="ARBA" id="ARBA00010186"/>
    </source>
</evidence>
<dbReference type="OrthoDB" id="203824at2759"/>
<keyword evidence="6" id="KW-1185">Reference proteome</keyword>
<gene>
    <name evidence="5" type="ORF">EHP00_250</name>
</gene>
<evidence type="ECO:0000313" key="6">
    <source>
        <dbReference type="Proteomes" id="UP000192758"/>
    </source>
</evidence>
<keyword evidence="3 4" id="KW-0539">Nucleus</keyword>
<reference evidence="5 6" key="1">
    <citation type="journal article" date="2017" name="Environ. Microbiol.">
        <title>Decay of the glycolytic pathway and adaptation to intranuclear parasitism within Enterocytozoonidae microsporidia.</title>
        <authorList>
            <person name="Wiredu Boakye D."/>
            <person name="Jaroenlak P."/>
            <person name="Prachumwat A."/>
            <person name="Williams T.A."/>
            <person name="Bateman K.S."/>
            <person name="Itsathitphaisarn O."/>
            <person name="Sritunyalucksana K."/>
            <person name="Paszkiewicz K.H."/>
            <person name="Moore K.A."/>
            <person name="Stentiford G.D."/>
            <person name="Williams B.A."/>
        </authorList>
    </citation>
    <scope>NUCLEOTIDE SEQUENCE [LARGE SCALE GENOMIC DNA]</scope>
    <source>
        <strain evidence="5 6">TH1</strain>
    </source>
</reference>
<keyword evidence="4" id="KW-0653">Protein transport</keyword>
<comment type="caution">
    <text evidence="5">The sequence shown here is derived from an EMBL/GenBank/DDBJ whole genome shotgun (WGS) entry which is preliminary data.</text>
</comment>
<evidence type="ECO:0000313" key="5">
    <source>
        <dbReference type="EMBL" id="OQS54896.1"/>
    </source>
</evidence>
<keyword evidence="4" id="KW-0509">mRNA transport</keyword>
<evidence type="ECO:0000256" key="3">
    <source>
        <dbReference type="ARBA" id="ARBA00023242"/>
    </source>
</evidence>